<reference evidence="2 3" key="1">
    <citation type="submission" date="2024-05" db="EMBL/GenBank/DDBJ databases">
        <title>The nuclear and mitochondrial genome assemblies of Tetragonisca angustula (Apidae: Meliponini), a tiny yet remarkable pollinator in the Neotropics.</title>
        <authorList>
            <person name="Ferrari R."/>
            <person name="Ricardo P.C."/>
            <person name="Dias F.C."/>
            <person name="Araujo N.S."/>
            <person name="Soares D.O."/>
            <person name="Zhou Q.-S."/>
            <person name="Zhu C.-D."/>
            <person name="Coutinho L."/>
            <person name="Airas M.C."/>
            <person name="Batista T.M."/>
        </authorList>
    </citation>
    <scope>NUCLEOTIDE SEQUENCE [LARGE SCALE GENOMIC DNA]</scope>
    <source>
        <strain evidence="2">ASF017062</strain>
        <tissue evidence="2">Abdomen</tissue>
    </source>
</reference>
<organism evidence="2 3">
    <name type="scientific">Tetragonisca angustula</name>
    <dbReference type="NCBI Taxonomy" id="166442"/>
    <lineage>
        <taxon>Eukaryota</taxon>
        <taxon>Metazoa</taxon>
        <taxon>Ecdysozoa</taxon>
        <taxon>Arthropoda</taxon>
        <taxon>Hexapoda</taxon>
        <taxon>Insecta</taxon>
        <taxon>Pterygota</taxon>
        <taxon>Neoptera</taxon>
        <taxon>Endopterygota</taxon>
        <taxon>Hymenoptera</taxon>
        <taxon>Apocrita</taxon>
        <taxon>Aculeata</taxon>
        <taxon>Apoidea</taxon>
        <taxon>Anthophila</taxon>
        <taxon>Apidae</taxon>
        <taxon>Tetragonisca</taxon>
    </lineage>
</organism>
<dbReference type="Proteomes" id="UP001432146">
    <property type="component" value="Unassembled WGS sequence"/>
</dbReference>
<dbReference type="EMBL" id="JAWNGG020000192">
    <property type="protein sequence ID" value="KAK9297327.1"/>
    <property type="molecule type" value="Genomic_DNA"/>
</dbReference>
<feature type="signal peptide" evidence="1">
    <location>
        <begin position="1"/>
        <end position="17"/>
    </location>
</feature>
<evidence type="ECO:0000313" key="3">
    <source>
        <dbReference type="Proteomes" id="UP001432146"/>
    </source>
</evidence>
<dbReference type="AlphaFoldDB" id="A0AAW0ZK46"/>
<keyword evidence="1" id="KW-0732">Signal</keyword>
<evidence type="ECO:0000313" key="2">
    <source>
        <dbReference type="EMBL" id="KAK9297327.1"/>
    </source>
</evidence>
<sequence>MAKFLYFFIFITLTVRAQENAARNLSPSLRECYDNKYLLERDNRLPHTLNTFIAILRKIENTQGLNMDLRSLSVALLHRFRQDGIAPNPAIPDQDGISPYSPSAHQFARFAETLRLIPGNALMFPNNSITDVERCTLHFMLSSSIEIFQRGDEAKVCRFSDKYRYPRDIKNRDKVATETPVNDVETLSSDEIKSMTHHKTEGKHITIDPNSRYPEVPPNHPDSARMMDAPRSKCPIENGVVKTLWGTTSLGLVLAGIAAATQPETARLPDLLSADVLRKNDADLVGRTLENKWLATLAGDLAEVALRQGPKNKDIKFNVGLDGNWNSTALPRWYFLNSNNNYDMTTAEIRGDLDGLILADETHKWYSAIPSLRLSQIFDMYYSSLGFFDSSIRACNRRTMFTAVAPNDTLVAQTYSASIVLADLAHATLEYPVIEKFSVQAVNELEKYVPTSMNRDLSCADTDKSYGFNEISVDLTIILDTNWKYSVIKPILAYLLESIDINQFNSNFTLINGQDGTLMIDSTSSILDFYAYNSSHYENVTHGFDLPKSLKELKAHLTNKLNIERVHGVAGARSDVVLIVPQISDISKTDKDYCLQTIQQIQENFPDTTILFMAVSKDSWSDLVQNRTTDLFSIGTEDTEEGLRPINNVVSRIKLVPKRLFNSQCGADYVPYGPVKSYDDYILPNSTNFYKLHPNYFFNPENTTMVKIQSLDSDSLVICSSRDANAIRQTSHAIETSNANVVCARISDSIHIIQVSCFHVTFIRDCPPLYISVTSNSTNNPYRCTDQRVCRIPNMIRYTISYENIVCTNGATRLAFNFSVLMIVLILLNMQ</sequence>
<name>A0AAW0ZK46_9HYME</name>
<keyword evidence="3" id="KW-1185">Reference proteome</keyword>
<comment type="caution">
    <text evidence="2">The sequence shown here is derived from an EMBL/GenBank/DDBJ whole genome shotgun (WGS) entry which is preliminary data.</text>
</comment>
<gene>
    <name evidence="2" type="ORF">QLX08_008904</name>
</gene>
<protein>
    <submittedName>
        <fullName evidence="2">Uncharacterized protein</fullName>
    </submittedName>
</protein>
<proteinExistence type="predicted"/>
<evidence type="ECO:0000256" key="1">
    <source>
        <dbReference type="SAM" id="SignalP"/>
    </source>
</evidence>
<accession>A0AAW0ZK46</accession>
<feature type="chain" id="PRO_5043429998" evidence="1">
    <location>
        <begin position="18"/>
        <end position="831"/>
    </location>
</feature>